<dbReference type="AlphaFoldDB" id="A0A7S3PJ79"/>
<dbReference type="InterPro" id="IPR050130">
    <property type="entry name" value="ClpA_ClpB"/>
</dbReference>
<dbReference type="PANTHER" id="PTHR11638">
    <property type="entry name" value="ATP-DEPENDENT CLP PROTEASE"/>
    <property type="match status" value="1"/>
</dbReference>
<name>A0A7S3PJ79_9STRA</name>
<organism evidence="3">
    <name type="scientific">Aplanochytrium stocchinoi</name>
    <dbReference type="NCBI Taxonomy" id="215587"/>
    <lineage>
        <taxon>Eukaryota</taxon>
        <taxon>Sar</taxon>
        <taxon>Stramenopiles</taxon>
        <taxon>Bigyra</taxon>
        <taxon>Labyrinthulomycetes</taxon>
        <taxon>Thraustochytrida</taxon>
        <taxon>Thraustochytriidae</taxon>
        <taxon>Aplanochytrium</taxon>
    </lineage>
</organism>
<dbReference type="Gene3D" id="3.40.50.300">
    <property type="entry name" value="P-loop containing nucleotide triphosphate hydrolases"/>
    <property type="match status" value="1"/>
</dbReference>
<reference evidence="3" key="1">
    <citation type="submission" date="2021-01" db="EMBL/GenBank/DDBJ databases">
        <authorList>
            <person name="Corre E."/>
            <person name="Pelletier E."/>
            <person name="Niang G."/>
            <person name="Scheremetjew M."/>
            <person name="Finn R."/>
            <person name="Kale V."/>
            <person name="Holt S."/>
            <person name="Cochrane G."/>
            <person name="Meng A."/>
            <person name="Brown T."/>
            <person name="Cohen L."/>
        </authorList>
    </citation>
    <scope>NUCLEOTIDE SEQUENCE</scope>
    <source>
        <strain evidence="3">GSBS06</strain>
    </source>
</reference>
<accession>A0A7S3PJ79</accession>
<gene>
    <name evidence="3" type="ORF">ASTO00021_LOCUS11233</name>
</gene>
<proteinExistence type="predicted"/>
<dbReference type="InterPro" id="IPR027417">
    <property type="entry name" value="P-loop_NTPase"/>
</dbReference>
<evidence type="ECO:0000256" key="1">
    <source>
        <dbReference type="ARBA" id="ARBA00022741"/>
    </source>
</evidence>
<dbReference type="GO" id="GO:0016887">
    <property type="term" value="F:ATP hydrolysis activity"/>
    <property type="evidence" value="ECO:0007669"/>
    <property type="project" value="TreeGrafter"/>
</dbReference>
<keyword evidence="1" id="KW-0547">Nucleotide-binding</keyword>
<keyword evidence="2" id="KW-0067">ATP-binding</keyword>
<evidence type="ECO:0000313" key="3">
    <source>
        <dbReference type="EMBL" id="CAE0441091.1"/>
    </source>
</evidence>
<protein>
    <submittedName>
        <fullName evidence="3">Uncharacterized protein</fullName>
    </submittedName>
</protein>
<dbReference type="PANTHER" id="PTHR11638:SF18">
    <property type="entry name" value="HEAT SHOCK PROTEIN 104"/>
    <property type="match status" value="1"/>
</dbReference>
<evidence type="ECO:0000256" key="2">
    <source>
        <dbReference type="ARBA" id="ARBA00022840"/>
    </source>
</evidence>
<dbReference type="EMBL" id="HBIN01014813">
    <property type="protein sequence ID" value="CAE0441091.1"/>
    <property type="molecule type" value="Transcribed_RNA"/>
</dbReference>
<dbReference type="GO" id="GO:0005737">
    <property type="term" value="C:cytoplasm"/>
    <property type="evidence" value="ECO:0007669"/>
    <property type="project" value="TreeGrafter"/>
</dbReference>
<sequence length="311" mass="35408">MYTGAFGYMTGIGIDTFANKLCIDGTTLESWLLSCGIVHRSFNEVSEKESIIAMTNILYRAAEELRYEPRAVIILDDFNYCVGQCEKMLKELLLSHTLTTEKGEKVSAQDATIILTSDLTYMGLEIERGETYENALGLVEKAALEHWGANSLIHSASVLIPFAPLSDAEIIKVVDRMMKLTGSSIRHRINHELALLEKKNVGQSYSWTGSFVCSERTKMQIVDHMHDTIERKNSRAVTEELKALIRRLLKEPVQIEKRLIMLSAKPVGNRNSLFATKGFYYDQDITLEFNQKDPVRLFLRFIIDEEENLWS</sequence>
<dbReference type="GO" id="GO:0005524">
    <property type="term" value="F:ATP binding"/>
    <property type="evidence" value="ECO:0007669"/>
    <property type="project" value="UniProtKB-KW"/>
</dbReference>
<dbReference type="GO" id="GO:0034605">
    <property type="term" value="P:cellular response to heat"/>
    <property type="evidence" value="ECO:0007669"/>
    <property type="project" value="TreeGrafter"/>
</dbReference>